<dbReference type="PANTHER" id="PTHR42659">
    <property type="entry name" value="XANTHINE DEHYDROGENASE SUBUNIT C-RELATED"/>
    <property type="match status" value="1"/>
</dbReference>
<gene>
    <name evidence="5" type="ORF">ISF6_3631</name>
</gene>
<dbReference type="PANTHER" id="PTHR42659:SF2">
    <property type="entry name" value="XANTHINE DEHYDROGENASE SUBUNIT C-RELATED"/>
    <property type="match status" value="1"/>
</dbReference>
<dbReference type="SUPFAM" id="SSF56176">
    <property type="entry name" value="FAD-binding/transporter-associated domain-like"/>
    <property type="match status" value="1"/>
</dbReference>
<keyword evidence="2" id="KW-0274">FAD</keyword>
<keyword evidence="1" id="KW-0285">Flavoprotein</keyword>
<reference evidence="5 6" key="2">
    <citation type="journal article" date="2016" name="Science">
        <title>A bacterium that degrades and assimilates poly(ethylene terephthalate).</title>
        <authorList>
            <person name="Yoshida S."/>
            <person name="Hiraga K."/>
            <person name="Takehana T."/>
            <person name="Taniguchi I."/>
            <person name="Yamaji H."/>
            <person name="Maeda Y."/>
            <person name="Toyohara K."/>
            <person name="Miyamoto K."/>
            <person name="Kimura Y."/>
            <person name="Oda K."/>
        </authorList>
    </citation>
    <scope>NUCLEOTIDE SEQUENCE [LARGE SCALE GENOMIC DNA]</scope>
    <source>
        <strain evidence="6">NBRC 110686 / TISTR 2288 / 201-F6</strain>
    </source>
</reference>
<organism evidence="5 6">
    <name type="scientific">Piscinibacter sakaiensis</name>
    <name type="common">Ideonella sakaiensis</name>
    <dbReference type="NCBI Taxonomy" id="1547922"/>
    <lineage>
        <taxon>Bacteria</taxon>
        <taxon>Pseudomonadati</taxon>
        <taxon>Pseudomonadota</taxon>
        <taxon>Betaproteobacteria</taxon>
        <taxon>Burkholderiales</taxon>
        <taxon>Sphaerotilaceae</taxon>
        <taxon>Piscinibacter</taxon>
    </lineage>
</organism>
<comment type="caution">
    <text evidence="5">The sequence shown here is derived from an EMBL/GenBank/DDBJ whole genome shotgun (WGS) entry which is preliminary data.</text>
</comment>
<dbReference type="Gene3D" id="3.30.465.10">
    <property type="match status" value="1"/>
</dbReference>
<dbReference type="InterPro" id="IPR016169">
    <property type="entry name" value="FAD-bd_PCMH_sub2"/>
</dbReference>
<protein>
    <submittedName>
        <fullName evidence="5">Carbon monoxide dehydrogenase, medium chain</fullName>
        <ecNumber evidence="5">1.2.99.2</ecNumber>
    </submittedName>
</protein>
<dbReference type="InterPro" id="IPR036318">
    <property type="entry name" value="FAD-bd_PCMH-like_sf"/>
</dbReference>
<dbReference type="InterPro" id="IPR005107">
    <property type="entry name" value="CO_DH_flav_C"/>
</dbReference>
<feature type="domain" description="FAD-binding PCMH-type" evidence="4">
    <location>
        <begin position="1"/>
        <end position="177"/>
    </location>
</feature>
<dbReference type="Gene3D" id="3.30.390.50">
    <property type="entry name" value="CO dehydrogenase flavoprotein, C-terminal domain"/>
    <property type="match status" value="1"/>
</dbReference>
<evidence type="ECO:0000259" key="4">
    <source>
        <dbReference type="PROSITE" id="PS51387"/>
    </source>
</evidence>
<dbReference type="STRING" id="1547922.ISF6_3631"/>
<dbReference type="InterPro" id="IPR051312">
    <property type="entry name" value="Diverse_Substr_Oxidored"/>
</dbReference>
<dbReference type="AlphaFoldDB" id="A0A0K8P544"/>
<dbReference type="RefSeq" id="WP_054021605.1">
    <property type="nucleotide sequence ID" value="NZ_BBYR01000054.1"/>
</dbReference>
<evidence type="ECO:0000256" key="2">
    <source>
        <dbReference type="ARBA" id="ARBA00022827"/>
    </source>
</evidence>
<reference evidence="6" key="1">
    <citation type="submission" date="2015-07" db="EMBL/GenBank/DDBJ databases">
        <title>Discovery of a poly(ethylene terephthalate assimilation.</title>
        <authorList>
            <person name="Yoshida S."/>
            <person name="Hiraga K."/>
            <person name="Takehana T."/>
            <person name="Taniguchi I."/>
            <person name="Yamaji H."/>
            <person name="Maeda Y."/>
            <person name="Toyohara K."/>
            <person name="Miyamoto K."/>
            <person name="Kimura Y."/>
            <person name="Oda K."/>
        </authorList>
    </citation>
    <scope>NUCLEOTIDE SEQUENCE [LARGE SCALE GENOMIC DNA]</scope>
    <source>
        <strain evidence="6">NBRC 110686 / TISTR 2288 / 201-F6</strain>
    </source>
</reference>
<dbReference type="Pfam" id="PF03450">
    <property type="entry name" value="CO_deh_flav_C"/>
    <property type="match status" value="1"/>
</dbReference>
<dbReference type="EMBL" id="BBYR01000054">
    <property type="protein sequence ID" value="GAP37686.1"/>
    <property type="molecule type" value="Genomic_DNA"/>
</dbReference>
<dbReference type="OrthoDB" id="9793944at2"/>
<dbReference type="SMART" id="SM01092">
    <property type="entry name" value="CO_deh_flav_C"/>
    <property type="match status" value="1"/>
</dbReference>
<evidence type="ECO:0000313" key="5">
    <source>
        <dbReference type="EMBL" id="GAP37686.1"/>
    </source>
</evidence>
<dbReference type="Proteomes" id="UP000037660">
    <property type="component" value="Unassembled WGS sequence"/>
</dbReference>
<dbReference type="InterPro" id="IPR016166">
    <property type="entry name" value="FAD-bd_PCMH"/>
</dbReference>
<dbReference type="InterPro" id="IPR036683">
    <property type="entry name" value="CO_DH_flav_C_dom_sf"/>
</dbReference>
<dbReference type="GO" id="GO:0071949">
    <property type="term" value="F:FAD binding"/>
    <property type="evidence" value="ECO:0007669"/>
    <property type="project" value="InterPro"/>
</dbReference>
<accession>A0A0K8P544</accession>
<keyword evidence="3 5" id="KW-0560">Oxidoreductase</keyword>
<dbReference type="Pfam" id="PF00941">
    <property type="entry name" value="FAD_binding_5"/>
    <property type="match status" value="1"/>
</dbReference>
<dbReference type="InterPro" id="IPR002346">
    <property type="entry name" value="Mopterin_DH_FAD-bd"/>
</dbReference>
<name>A0A0K8P544_PISS1</name>
<evidence type="ECO:0000256" key="1">
    <source>
        <dbReference type="ARBA" id="ARBA00022630"/>
    </source>
</evidence>
<dbReference type="EC" id="1.2.99.2" evidence="5"/>
<dbReference type="PROSITE" id="PS51387">
    <property type="entry name" value="FAD_PCMH"/>
    <property type="match status" value="1"/>
</dbReference>
<dbReference type="InterPro" id="IPR016167">
    <property type="entry name" value="FAD-bd_PCMH_sub1"/>
</dbReference>
<keyword evidence="6" id="KW-1185">Reference proteome</keyword>
<proteinExistence type="predicted"/>
<dbReference type="Gene3D" id="3.30.43.10">
    <property type="entry name" value="Uridine Diphospho-n-acetylenolpyruvylglucosamine Reductase, domain 2"/>
    <property type="match status" value="1"/>
</dbReference>
<evidence type="ECO:0000256" key="3">
    <source>
        <dbReference type="ARBA" id="ARBA00023002"/>
    </source>
</evidence>
<evidence type="ECO:0000313" key="6">
    <source>
        <dbReference type="Proteomes" id="UP000037660"/>
    </source>
</evidence>
<sequence length="292" mass="31078">MKAPAFDHVKPDSLDEVLRLLQAHGDRARLLAGGQTLLATLNMRLSEPALLIDLNGLEALRGLQRVGDRLRIGALCTHAQIEASPLVAELAPLLSLAAPHIAHRAIRNRGTFGGSIAYGDPAAEWPACLLALEGEVLLRGPRGERRVAARDFFTDLYTTQRADDEVLVACELPIRRPGEQVVFDELARRHGDYAIVGLALAAELHGGRIARPRLALLGVGSVPVRAPAAEAVLDGRVLDEALVATAVAALRAELQPHADLVNSAATKRHLAGVLAQRALRRLPELAAQAAAA</sequence>
<dbReference type="GO" id="GO:0016491">
    <property type="term" value="F:oxidoreductase activity"/>
    <property type="evidence" value="ECO:0007669"/>
    <property type="project" value="UniProtKB-KW"/>
</dbReference>
<dbReference type="SUPFAM" id="SSF55447">
    <property type="entry name" value="CO dehydrogenase flavoprotein C-terminal domain-like"/>
    <property type="match status" value="1"/>
</dbReference>